<dbReference type="KEGG" id="cpo:COPRO5265_1346"/>
<dbReference type="Pfam" id="PF02585">
    <property type="entry name" value="PIG-L"/>
    <property type="match status" value="1"/>
</dbReference>
<dbReference type="Proteomes" id="UP000001732">
    <property type="component" value="Chromosome"/>
</dbReference>
<dbReference type="InterPro" id="IPR003737">
    <property type="entry name" value="GlcNAc_PI_deacetylase-related"/>
</dbReference>
<evidence type="ECO:0000313" key="1">
    <source>
        <dbReference type="EMBL" id="ACI18097.1"/>
    </source>
</evidence>
<reference evidence="1 2" key="2">
    <citation type="journal article" date="2014" name="Genome Announc.">
        <title>Complete Genome Sequence of Coprothermobacter proteolyticus DSM 5265.</title>
        <authorList>
            <person name="Alexiev A."/>
            <person name="Coil D.A."/>
            <person name="Badger J.H."/>
            <person name="Enticknap J."/>
            <person name="Ward N."/>
            <person name="Robb F.T."/>
            <person name="Eisen J.A."/>
        </authorList>
    </citation>
    <scope>NUCLEOTIDE SEQUENCE [LARGE SCALE GENOMIC DNA]</scope>
    <source>
        <strain evidence="2">ATCC 35245 / DSM 5265 / OCM 4 / BT</strain>
    </source>
</reference>
<dbReference type="STRING" id="309798.COPRO5265_1346"/>
<dbReference type="eggNOG" id="COG2120">
    <property type="taxonomic scope" value="Bacteria"/>
</dbReference>
<dbReference type="InterPro" id="IPR024078">
    <property type="entry name" value="LmbE-like_dom_sf"/>
</dbReference>
<dbReference type="OrthoDB" id="9815144at2"/>
<dbReference type="GO" id="GO:0016811">
    <property type="term" value="F:hydrolase activity, acting on carbon-nitrogen (but not peptide) bonds, in linear amides"/>
    <property type="evidence" value="ECO:0007669"/>
    <property type="project" value="TreeGrafter"/>
</dbReference>
<sequence>MLLEKERSGDFRILVVAPHPDDEVIAAGGLITRACKLGIDVGVVLITNGDAYQRAAKVLARGQVPTAKTYYQLGLTRQRESINALTYLGVQPKNIIFLGFADASLKFLLDKYWEQPCNIGGIGTTYCPYKSGVYNPGVAYTGENLYRAMQTIIKSFKPTHIIYPHEKDTHDDHKATNRLINQIVTRSRIEAVLLNYLVHFPQWPVPKGLYQDLDMPLPPLEEPENWTRLKLTTDEIKRKYQAILLYKSQLYTLKDFLLSFDRSSEVFAHHHIKYERLPSSAKKSNY</sequence>
<dbReference type="EMBL" id="CP001145">
    <property type="protein sequence ID" value="ACI18097.1"/>
    <property type="molecule type" value="Genomic_DNA"/>
</dbReference>
<keyword evidence="2" id="KW-1185">Reference proteome</keyword>
<dbReference type="PANTHER" id="PTHR12993">
    <property type="entry name" value="N-ACETYLGLUCOSAMINYL-PHOSPHATIDYLINOSITOL DE-N-ACETYLASE-RELATED"/>
    <property type="match status" value="1"/>
</dbReference>
<dbReference type="Gene3D" id="3.40.50.10320">
    <property type="entry name" value="LmbE-like"/>
    <property type="match status" value="1"/>
</dbReference>
<dbReference type="SUPFAM" id="SSF102588">
    <property type="entry name" value="LmbE-like"/>
    <property type="match status" value="1"/>
</dbReference>
<accession>B5YA50</accession>
<dbReference type="PANTHER" id="PTHR12993:SF29">
    <property type="entry name" value="BLR3841 PROTEIN"/>
    <property type="match status" value="1"/>
</dbReference>
<evidence type="ECO:0000313" key="2">
    <source>
        <dbReference type="Proteomes" id="UP000001732"/>
    </source>
</evidence>
<organism evidence="1 2">
    <name type="scientific">Coprothermobacter proteolyticus (strain ATCC 35245 / DSM 5265 / OCM 4 / BT)</name>
    <dbReference type="NCBI Taxonomy" id="309798"/>
    <lineage>
        <taxon>Bacteria</taxon>
        <taxon>Pseudomonadati</taxon>
        <taxon>Coprothermobacterota</taxon>
        <taxon>Coprothermobacteria</taxon>
        <taxon>Coprothermobacterales</taxon>
        <taxon>Coprothermobacteraceae</taxon>
        <taxon>Coprothermobacter</taxon>
    </lineage>
</organism>
<name>B5YA50_COPPD</name>
<dbReference type="AlphaFoldDB" id="B5YA50"/>
<dbReference type="RefSeq" id="WP_012544747.1">
    <property type="nucleotide sequence ID" value="NC_011295.1"/>
</dbReference>
<reference evidence="2" key="1">
    <citation type="submission" date="2008-08" db="EMBL/GenBank/DDBJ databases">
        <title>The complete genome sequence of Coprothermobacter proteolyticus strain ATCC 5245 / DSM 5265 / BT.</title>
        <authorList>
            <person name="Dodson R.J."/>
            <person name="Durkin A.S."/>
            <person name="Wu M."/>
            <person name="Eisen J."/>
            <person name="Sutton G."/>
        </authorList>
    </citation>
    <scope>NUCLEOTIDE SEQUENCE [LARGE SCALE GENOMIC DNA]</scope>
    <source>
        <strain evidence="2">ATCC 35245 / DSM 5265 / OCM 4 / BT</strain>
    </source>
</reference>
<gene>
    <name evidence="1" type="ordered locus">COPRO5265_1346</name>
</gene>
<proteinExistence type="predicted"/>
<dbReference type="HOGENOM" id="CLU_049311_0_0_9"/>
<protein>
    <submittedName>
        <fullName evidence="1">GlcNAc-PI de-N-acetylase family</fullName>
    </submittedName>
</protein>